<accession>A0A2G5UYQ1</accession>
<evidence type="ECO:0000313" key="1">
    <source>
        <dbReference type="EMBL" id="PIC44667.1"/>
    </source>
</evidence>
<comment type="caution">
    <text evidence="1">The sequence shown here is derived from an EMBL/GenBank/DDBJ whole genome shotgun (WGS) entry which is preliminary data.</text>
</comment>
<protein>
    <submittedName>
        <fullName evidence="1">Uncharacterized protein</fullName>
    </submittedName>
</protein>
<evidence type="ECO:0000313" key="2">
    <source>
        <dbReference type="Proteomes" id="UP000230233"/>
    </source>
</evidence>
<gene>
    <name evidence="1" type="primary">Cnig_chr_II.g4960</name>
    <name evidence="1" type="ORF">B9Z55_004960</name>
</gene>
<dbReference type="EMBL" id="PDUG01000002">
    <property type="protein sequence ID" value="PIC44667.1"/>
    <property type="molecule type" value="Genomic_DNA"/>
</dbReference>
<sequence>MCFRGGTQKMKFSKSSRDYTHLKALDEPNLNLQKSNEKRSKNYNKILPYGSPAGRTLLEPAASHNENLVILIQKPIKDRDVV</sequence>
<organism evidence="1 2">
    <name type="scientific">Caenorhabditis nigoni</name>
    <dbReference type="NCBI Taxonomy" id="1611254"/>
    <lineage>
        <taxon>Eukaryota</taxon>
        <taxon>Metazoa</taxon>
        <taxon>Ecdysozoa</taxon>
        <taxon>Nematoda</taxon>
        <taxon>Chromadorea</taxon>
        <taxon>Rhabditida</taxon>
        <taxon>Rhabditina</taxon>
        <taxon>Rhabditomorpha</taxon>
        <taxon>Rhabditoidea</taxon>
        <taxon>Rhabditidae</taxon>
        <taxon>Peloderinae</taxon>
        <taxon>Caenorhabditis</taxon>
    </lineage>
</organism>
<proteinExistence type="predicted"/>
<dbReference type="AlphaFoldDB" id="A0A2G5UYQ1"/>
<dbReference type="Proteomes" id="UP000230233">
    <property type="component" value="Chromosome II"/>
</dbReference>
<keyword evidence="2" id="KW-1185">Reference proteome</keyword>
<reference evidence="2" key="1">
    <citation type="submission" date="2017-10" db="EMBL/GenBank/DDBJ databases">
        <title>Rapid genome shrinkage in a self-fertile nematode reveals novel sperm competition proteins.</title>
        <authorList>
            <person name="Yin D."/>
            <person name="Schwarz E.M."/>
            <person name="Thomas C.G."/>
            <person name="Felde R.L."/>
            <person name="Korf I.F."/>
            <person name="Cutter A.D."/>
            <person name="Schartner C.M."/>
            <person name="Ralston E.J."/>
            <person name="Meyer B.J."/>
            <person name="Haag E.S."/>
        </authorList>
    </citation>
    <scope>NUCLEOTIDE SEQUENCE [LARGE SCALE GENOMIC DNA]</scope>
    <source>
        <strain evidence="2">JU1422</strain>
    </source>
</reference>
<name>A0A2G5UYQ1_9PELO</name>